<accession>A0A521EXY1</accession>
<proteinExistence type="predicted"/>
<protein>
    <submittedName>
        <fullName evidence="1">Uncharacterized protein</fullName>
    </submittedName>
</protein>
<dbReference type="EMBL" id="FXTH01000020">
    <property type="protein sequence ID" value="SMO88755.1"/>
    <property type="molecule type" value="Genomic_DNA"/>
</dbReference>
<evidence type="ECO:0000313" key="2">
    <source>
        <dbReference type="Proteomes" id="UP000317593"/>
    </source>
</evidence>
<organism evidence="1 2">
    <name type="scientific">Fodinibius sediminis</name>
    <dbReference type="NCBI Taxonomy" id="1214077"/>
    <lineage>
        <taxon>Bacteria</taxon>
        <taxon>Pseudomonadati</taxon>
        <taxon>Balneolota</taxon>
        <taxon>Balneolia</taxon>
        <taxon>Balneolales</taxon>
        <taxon>Balneolaceae</taxon>
        <taxon>Fodinibius</taxon>
    </lineage>
</organism>
<sequence length="73" mass="8056">MHPLSMLKSMPVLLIVGFMPLSVLGQSQMALPKVDLKIISQVNQGNSYITAPADIGNIEPLWFEANVIPNFYL</sequence>
<dbReference type="Proteomes" id="UP000317593">
    <property type="component" value="Unassembled WGS sequence"/>
</dbReference>
<gene>
    <name evidence="1" type="ORF">SAMN06265218_12022</name>
</gene>
<reference evidence="1 2" key="1">
    <citation type="submission" date="2017-05" db="EMBL/GenBank/DDBJ databases">
        <authorList>
            <person name="Varghese N."/>
            <person name="Submissions S."/>
        </authorList>
    </citation>
    <scope>NUCLEOTIDE SEQUENCE [LARGE SCALE GENOMIC DNA]</scope>
    <source>
        <strain evidence="1 2">DSM 21194</strain>
    </source>
</reference>
<name>A0A521EXY1_9BACT</name>
<evidence type="ECO:0000313" key="1">
    <source>
        <dbReference type="EMBL" id="SMO88755.1"/>
    </source>
</evidence>
<dbReference type="AlphaFoldDB" id="A0A521EXY1"/>
<keyword evidence="2" id="KW-1185">Reference proteome</keyword>